<protein>
    <submittedName>
        <fullName evidence="2">Uncharacterized protein</fullName>
    </submittedName>
</protein>
<evidence type="ECO:0000313" key="3">
    <source>
        <dbReference type="Proteomes" id="UP000036850"/>
    </source>
</evidence>
<feature type="transmembrane region" description="Helical" evidence="1">
    <location>
        <begin position="40"/>
        <end position="59"/>
    </location>
</feature>
<dbReference type="OrthoDB" id="7061302at2"/>
<dbReference type="Proteomes" id="UP000036850">
    <property type="component" value="Unassembled WGS sequence"/>
</dbReference>
<comment type="caution">
    <text evidence="2">The sequence shown here is derived from an EMBL/GenBank/DDBJ whole genome shotgun (WGS) entry which is preliminary data.</text>
</comment>
<name>A0A0L0EWY1_9GAMM</name>
<accession>A0A0L0EWY1</accession>
<feature type="transmembrane region" description="Helical" evidence="1">
    <location>
        <begin position="99"/>
        <end position="122"/>
    </location>
</feature>
<proteinExistence type="predicted"/>
<feature type="transmembrane region" description="Helical" evidence="1">
    <location>
        <begin position="71"/>
        <end position="93"/>
    </location>
</feature>
<gene>
    <name evidence="2" type="ORF">AC626_02000</name>
</gene>
<keyword evidence="1" id="KW-1133">Transmembrane helix</keyword>
<evidence type="ECO:0000313" key="2">
    <source>
        <dbReference type="EMBL" id="KNC68919.1"/>
    </source>
</evidence>
<feature type="transmembrane region" description="Helical" evidence="1">
    <location>
        <begin position="7"/>
        <end position="28"/>
    </location>
</feature>
<keyword evidence="1" id="KW-0472">Membrane</keyword>
<reference evidence="3" key="1">
    <citation type="submission" date="2015-07" db="EMBL/GenBank/DDBJ databases">
        <title>Draft genome sequence of a Pseudoalteromonas rubra strain, OCN096, isolated from Kaneohe Bay, Oahu, Hawaii.</title>
        <authorList>
            <person name="Beurmann S."/>
            <person name="Ushijima B."/>
            <person name="Belcaid M."/>
            <person name="Callahan S.M."/>
            <person name="Aeby G.S."/>
        </authorList>
    </citation>
    <scope>NUCLEOTIDE SEQUENCE [LARGE SCALE GENOMIC DNA]</scope>
    <source>
        <strain evidence="3">OCN096</strain>
    </source>
</reference>
<dbReference type="EMBL" id="LFZX01000007">
    <property type="protein sequence ID" value="KNC68919.1"/>
    <property type="molecule type" value="Genomic_DNA"/>
</dbReference>
<keyword evidence="1" id="KW-0812">Transmembrane</keyword>
<evidence type="ECO:0000256" key="1">
    <source>
        <dbReference type="SAM" id="Phobius"/>
    </source>
</evidence>
<dbReference type="AlphaFoldDB" id="A0A0L0EWY1"/>
<sequence length="144" mass="16169">MTSRLKLSARLLVIFWAIPFTFFPMQLLEGLGLNALGSPMFVRLLGAAYLTLSLALWLFEEKQIQVKEVRIISILFHLGMGWGIIHSAIFHHLPVNHNVAFVALMLTAIACLSSVLIDLLNFNHIEASNEKRQANPPTNFRNCA</sequence>
<organism evidence="2 3">
    <name type="scientific">Pseudoalteromonas rubra</name>
    <dbReference type="NCBI Taxonomy" id="43658"/>
    <lineage>
        <taxon>Bacteria</taxon>
        <taxon>Pseudomonadati</taxon>
        <taxon>Pseudomonadota</taxon>
        <taxon>Gammaproteobacteria</taxon>
        <taxon>Alteromonadales</taxon>
        <taxon>Pseudoalteromonadaceae</taxon>
        <taxon>Pseudoalteromonas</taxon>
    </lineage>
</organism>